<organism evidence="5 6">
    <name type="scientific">Simiduia agarivorans (strain DSM 21679 / JCM 13881 / BCRC 17597 / SA1)</name>
    <dbReference type="NCBI Taxonomy" id="1117647"/>
    <lineage>
        <taxon>Bacteria</taxon>
        <taxon>Pseudomonadati</taxon>
        <taxon>Pseudomonadota</taxon>
        <taxon>Gammaproteobacteria</taxon>
        <taxon>Cellvibrionales</taxon>
        <taxon>Cellvibrionaceae</taxon>
        <taxon>Simiduia</taxon>
    </lineage>
</organism>
<keyword evidence="2" id="KW-0328">Glycosyltransferase</keyword>
<evidence type="ECO:0000259" key="4">
    <source>
        <dbReference type="Pfam" id="PF00535"/>
    </source>
</evidence>
<dbReference type="Gene3D" id="3.90.550.10">
    <property type="entry name" value="Spore Coat Polysaccharide Biosynthesis Protein SpsA, Chain A"/>
    <property type="match status" value="1"/>
</dbReference>
<reference evidence="5 6" key="1">
    <citation type="journal article" date="2013" name="Genome Announc.">
        <title>Complete genome sequence of Simiduia agarivorans SA1(T), a marine bacterium able to degrade a variety of polysaccharides.</title>
        <authorList>
            <person name="Lin S.Y."/>
            <person name="Shieh W.Y."/>
            <person name="Chen J.S."/>
            <person name="Tang S.L."/>
        </authorList>
    </citation>
    <scope>NUCLEOTIDE SEQUENCE [LARGE SCALE GENOMIC DNA]</scope>
    <source>
        <strain evidence="6">DSM 21679 / JCM 13881 / BCRC 17597 / SA1</strain>
    </source>
</reference>
<sequence length="287" mass="32246">MVYAVVVLYNPELTLALRLLRTLLDQVSKVVVIDNSPESHAHDFELDCVEYIFPGKNTGIASAHNVGLKMALKEGAQYCALFDQDSQIESDMIALLADDMRQLTEQGRKIAAVGPVVISARNGRRDQALIAKPRNANEGFVSQLIASGMLINTAALDDVGIMDESLFIDAVDHEWCWRARAKSYALFQSPGVVMLHHQGEADKQLLGFRYRVSAPFRLYYQFRNVLLLCRRSYVPLYWKLRNLALMLPKLLVNAARRGDGVQRFRWGLKGIWHGLLNQSGCGHAFSK</sequence>
<dbReference type="InterPro" id="IPR029044">
    <property type="entry name" value="Nucleotide-diphossugar_trans"/>
</dbReference>
<feature type="domain" description="Glycosyltransferase 2-like" evidence="4">
    <location>
        <begin position="5"/>
        <end position="103"/>
    </location>
</feature>
<evidence type="ECO:0000313" key="5">
    <source>
        <dbReference type="EMBL" id="AFU97740.1"/>
    </source>
</evidence>
<dbReference type="Proteomes" id="UP000000466">
    <property type="component" value="Chromosome"/>
</dbReference>
<dbReference type="InterPro" id="IPR001173">
    <property type="entry name" value="Glyco_trans_2-like"/>
</dbReference>
<dbReference type="AlphaFoldDB" id="K4KHT4"/>
<evidence type="ECO:0000256" key="1">
    <source>
        <dbReference type="ARBA" id="ARBA00006739"/>
    </source>
</evidence>
<dbReference type="RefSeq" id="WP_015045913.1">
    <property type="nucleotide sequence ID" value="NC_018868.3"/>
</dbReference>
<dbReference type="KEGG" id="saga:M5M_02605"/>
<gene>
    <name evidence="5" type="ordered locus">M5M_02605</name>
</gene>
<keyword evidence="3" id="KW-0808">Transferase</keyword>
<evidence type="ECO:0000256" key="3">
    <source>
        <dbReference type="ARBA" id="ARBA00022679"/>
    </source>
</evidence>
<dbReference type="GO" id="GO:0016757">
    <property type="term" value="F:glycosyltransferase activity"/>
    <property type="evidence" value="ECO:0007669"/>
    <property type="project" value="UniProtKB-KW"/>
</dbReference>
<dbReference type="CDD" id="cd02526">
    <property type="entry name" value="GT2_RfbF_like"/>
    <property type="match status" value="1"/>
</dbReference>
<dbReference type="HOGENOM" id="CLU_023845_9_1_6"/>
<dbReference type="OrthoDB" id="9771846at2"/>
<accession>K4KHT4</accession>
<name>K4KHT4_SIMAS</name>
<dbReference type="Pfam" id="PF00535">
    <property type="entry name" value="Glycos_transf_2"/>
    <property type="match status" value="1"/>
</dbReference>
<dbReference type="PANTHER" id="PTHR43179:SF12">
    <property type="entry name" value="GALACTOFURANOSYLTRANSFERASE GLFT2"/>
    <property type="match status" value="1"/>
</dbReference>
<dbReference type="SUPFAM" id="SSF53448">
    <property type="entry name" value="Nucleotide-diphospho-sugar transferases"/>
    <property type="match status" value="1"/>
</dbReference>
<dbReference type="PANTHER" id="PTHR43179">
    <property type="entry name" value="RHAMNOSYLTRANSFERASE WBBL"/>
    <property type="match status" value="1"/>
</dbReference>
<comment type="similarity">
    <text evidence="1">Belongs to the glycosyltransferase 2 family.</text>
</comment>
<dbReference type="eggNOG" id="COG1216">
    <property type="taxonomic scope" value="Bacteria"/>
</dbReference>
<keyword evidence="6" id="KW-1185">Reference proteome</keyword>
<dbReference type="EMBL" id="CP003746">
    <property type="protein sequence ID" value="AFU97740.1"/>
    <property type="molecule type" value="Genomic_DNA"/>
</dbReference>
<protein>
    <submittedName>
        <fullName evidence="5">Rhamnosyltransferase</fullName>
    </submittedName>
</protein>
<dbReference type="STRING" id="1117647.M5M_02605"/>
<proteinExistence type="inferred from homology"/>
<evidence type="ECO:0000313" key="6">
    <source>
        <dbReference type="Proteomes" id="UP000000466"/>
    </source>
</evidence>
<evidence type="ECO:0000256" key="2">
    <source>
        <dbReference type="ARBA" id="ARBA00022676"/>
    </source>
</evidence>